<feature type="compositionally biased region" description="Low complexity" evidence="1">
    <location>
        <begin position="33"/>
        <end position="47"/>
    </location>
</feature>
<name>A0A6M5YNF9_9BACT</name>
<organism evidence="2 3">
    <name type="scientific">Frigoriglobus tundricola</name>
    <dbReference type="NCBI Taxonomy" id="2774151"/>
    <lineage>
        <taxon>Bacteria</taxon>
        <taxon>Pseudomonadati</taxon>
        <taxon>Planctomycetota</taxon>
        <taxon>Planctomycetia</taxon>
        <taxon>Gemmatales</taxon>
        <taxon>Gemmataceae</taxon>
        <taxon>Frigoriglobus</taxon>
    </lineage>
</organism>
<feature type="compositionally biased region" description="Low complexity" evidence="1">
    <location>
        <begin position="1"/>
        <end position="16"/>
    </location>
</feature>
<evidence type="ECO:0000256" key="1">
    <source>
        <dbReference type="SAM" id="MobiDB-lite"/>
    </source>
</evidence>
<feature type="region of interest" description="Disordered" evidence="1">
    <location>
        <begin position="1"/>
        <end position="88"/>
    </location>
</feature>
<proteinExistence type="predicted"/>
<evidence type="ECO:0000313" key="2">
    <source>
        <dbReference type="EMBL" id="QJW94502.1"/>
    </source>
</evidence>
<evidence type="ECO:0000313" key="3">
    <source>
        <dbReference type="Proteomes" id="UP000503447"/>
    </source>
</evidence>
<dbReference type="AlphaFoldDB" id="A0A6M5YNF9"/>
<protein>
    <submittedName>
        <fullName evidence="2">Uncharacterized protein</fullName>
    </submittedName>
</protein>
<dbReference type="EMBL" id="CP053452">
    <property type="protein sequence ID" value="QJW94502.1"/>
    <property type="molecule type" value="Genomic_DNA"/>
</dbReference>
<reference evidence="3" key="1">
    <citation type="submission" date="2020-05" db="EMBL/GenBank/DDBJ databases">
        <title>Frigoriglobus tundricola gen. nov., sp. nov., a psychrotolerant cellulolytic planctomycete of the family Gemmataceae with two divergent copies of 16S rRNA gene.</title>
        <authorList>
            <person name="Kulichevskaya I.S."/>
            <person name="Ivanova A.A."/>
            <person name="Naumoff D.G."/>
            <person name="Beletsky A.V."/>
            <person name="Rijpstra W.I.C."/>
            <person name="Sinninghe Damste J.S."/>
            <person name="Mardanov A.V."/>
            <person name="Ravin N.V."/>
            <person name="Dedysh S.N."/>
        </authorList>
    </citation>
    <scope>NUCLEOTIDE SEQUENCE [LARGE SCALE GENOMIC DNA]</scope>
    <source>
        <strain evidence="3">PL17</strain>
    </source>
</reference>
<dbReference type="Proteomes" id="UP000503447">
    <property type="component" value="Chromosome"/>
</dbReference>
<gene>
    <name evidence="2" type="ORF">FTUN_2023</name>
</gene>
<feature type="compositionally biased region" description="Basic residues" evidence="1">
    <location>
        <begin position="21"/>
        <end position="32"/>
    </location>
</feature>
<sequence length="88" mass="9307">MSVAVERGSARAAATADARRGKARAVGPRRKAAATATDTTRPTAAQTNDGASRLARPARPVRTKGAHRTQARYPTQPISPRPHRDGPE</sequence>
<feature type="compositionally biased region" description="Basic residues" evidence="1">
    <location>
        <begin position="59"/>
        <end position="70"/>
    </location>
</feature>
<dbReference type="KEGG" id="ftj:FTUN_2023"/>
<accession>A0A6M5YNF9</accession>
<keyword evidence="3" id="KW-1185">Reference proteome</keyword>